<dbReference type="OrthoDB" id="2443892at2759"/>
<protein>
    <submittedName>
        <fullName evidence="1">Uncharacterized protein</fullName>
    </submittedName>
</protein>
<sequence length="65" mass="7488">MLHISSGIQNNGPCWATWQFPIERVCGMLLPLAKSRLHPYKNIINNIHTIELLIIYNSIKKSTKK</sequence>
<organism evidence="1 2">
    <name type="scientific">Gigaspora rosea</name>
    <dbReference type="NCBI Taxonomy" id="44941"/>
    <lineage>
        <taxon>Eukaryota</taxon>
        <taxon>Fungi</taxon>
        <taxon>Fungi incertae sedis</taxon>
        <taxon>Mucoromycota</taxon>
        <taxon>Glomeromycotina</taxon>
        <taxon>Glomeromycetes</taxon>
        <taxon>Diversisporales</taxon>
        <taxon>Gigasporaceae</taxon>
        <taxon>Gigaspora</taxon>
    </lineage>
</organism>
<evidence type="ECO:0000313" key="2">
    <source>
        <dbReference type="Proteomes" id="UP000266673"/>
    </source>
</evidence>
<dbReference type="EMBL" id="QKWP01000371">
    <property type="protein sequence ID" value="RIB21260.1"/>
    <property type="molecule type" value="Genomic_DNA"/>
</dbReference>
<name>A0A397VFK7_9GLOM</name>
<proteinExistence type="predicted"/>
<gene>
    <name evidence="1" type="ORF">C2G38_1120372</name>
</gene>
<reference evidence="1 2" key="1">
    <citation type="submission" date="2018-06" db="EMBL/GenBank/DDBJ databases">
        <title>Comparative genomics reveals the genomic features of Rhizophagus irregularis, R. cerebriforme, R. diaphanum and Gigaspora rosea, and their symbiotic lifestyle signature.</title>
        <authorList>
            <person name="Morin E."/>
            <person name="San Clemente H."/>
            <person name="Chen E.C.H."/>
            <person name="De La Providencia I."/>
            <person name="Hainaut M."/>
            <person name="Kuo A."/>
            <person name="Kohler A."/>
            <person name="Murat C."/>
            <person name="Tang N."/>
            <person name="Roy S."/>
            <person name="Loubradou J."/>
            <person name="Henrissat B."/>
            <person name="Grigoriev I.V."/>
            <person name="Corradi N."/>
            <person name="Roux C."/>
            <person name="Martin F.M."/>
        </authorList>
    </citation>
    <scope>NUCLEOTIDE SEQUENCE [LARGE SCALE GENOMIC DNA]</scope>
    <source>
        <strain evidence="1 2">DAOM 194757</strain>
    </source>
</reference>
<accession>A0A397VFK7</accession>
<keyword evidence="2" id="KW-1185">Reference proteome</keyword>
<evidence type="ECO:0000313" key="1">
    <source>
        <dbReference type="EMBL" id="RIB21260.1"/>
    </source>
</evidence>
<dbReference type="AlphaFoldDB" id="A0A397VFK7"/>
<dbReference type="Proteomes" id="UP000266673">
    <property type="component" value="Unassembled WGS sequence"/>
</dbReference>
<comment type="caution">
    <text evidence="1">The sequence shown here is derived from an EMBL/GenBank/DDBJ whole genome shotgun (WGS) entry which is preliminary data.</text>
</comment>
<dbReference type="STRING" id="44941.A0A397VFK7"/>